<dbReference type="InterPro" id="IPR019800">
    <property type="entry name" value="Glyco_hydro_3_AS"/>
</dbReference>
<dbReference type="RefSeq" id="WP_240474371.1">
    <property type="nucleotide sequence ID" value="NZ_AWQS01000188.1"/>
</dbReference>
<dbReference type="InterPro" id="IPR001764">
    <property type="entry name" value="Glyco_hydro_3_N"/>
</dbReference>
<dbReference type="GO" id="GO:0009254">
    <property type="term" value="P:peptidoglycan turnover"/>
    <property type="evidence" value="ECO:0007669"/>
    <property type="project" value="TreeGrafter"/>
</dbReference>
<evidence type="ECO:0000256" key="3">
    <source>
        <dbReference type="ARBA" id="ARBA00012663"/>
    </source>
</evidence>
<evidence type="ECO:0000259" key="6">
    <source>
        <dbReference type="Pfam" id="PF00933"/>
    </source>
</evidence>
<dbReference type="PANTHER" id="PTHR30480">
    <property type="entry name" value="BETA-HEXOSAMINIDASE-RELATED"/>
    <property type="match status" value="1"/>
</dbReference>
<organism evidence="7 8">
    <name type="scientific">Intrasporangium chromatireducens Q5-1</name>
    <dbReference type="NCBI Taxonomy" id="584657"/>
    <lineage>
        <taxon>Bacteria</taxon>
        <taxon>Bacillati</taxon>
        <taxon>Actinomycetota</taxon>
        <taxon>Actinomycetes</taxon>
        <taxon>Micrococcales</taxon>
        <taxon>Intrasporangiaceae</taxon>
        <taxon>Intrasporangium</taxon>
    </lineage>
</organism>
<dbReference type="PATRIC" id="fig|584657.3.peg.3350"/>
<evidence type="ECO:0000256" key="4">
    <source>
        <dbReference type="ARBA" id="ARBA00022801"/>
    </source>
</evidence>
<comment type="caution">
    <text evidence="7">The sequence shown here is derived from an EMBL/GenBank/DDBJ whole genome shotgun (WGS) entry which is preliminary data.</text>
</comment>
<reference evidence="8" key="1">
    <citation type="submission" date="2013-08" db="EMBL/GenBank/DDBJ databases">
        <title>Intrasporangium oryzae NRRL B-24470.</title>
        <authorList>
            <person name="Liu H."/>
            <person name="Wang G."/>
        </authorList>
    </citation>
    <scope>NUCLEOTIDE SEQUENCE [LARGE SCALE GENOMIC DNA]</scope>
    <source>
        <strain evidence="8">Q5-1</strain>
    </source>
</reference>
<dbReference type="Proteomes" id="UP000019494">
    <property type="component" value="Unassembled WGS sequence"/>
</dbReference>
<dbReference type="GO" id="GO:0005975">
    <property type="term" value="P:carbohydrate metabolic process"/>
    <property type="evidence" value="ECO:0007669"/>
    <property type="project" value="InterPro"/>
</dbReference>
<name>W9GFC6_9MICO</name>
<evidence type="ECO:0000256" key="5">
    <source>
        <dbReference type="ARBA" id="ARBA00023295"/>
    </source>
</evidence>
<evidence type="ECO:0000256" key="2">
    <source>
        <dbReference type="ARBA" id="ARBA00005336"/>
    </source>
</evidence>
<comment type="similarity">
    <text evidence="2">Belongs to the glycosyl hydrolase 3 family.</text>
</comment>
<dbReference type="EC" id="3.2.1.52" evidence="3"/>
<dbReference type="InterPro" id="IPR050226">
    <property type="entry name" value="NagZ_Beta-hexosaminidase"/>
</dbReference>
<sequence length="348" mass="35791">MTSIVDRLTPAERAGQLLMVGIDVKAGRNSLDSLVTGRHLGGVVLLGGWYDGSASVRSTTNHLASLGSARATGGLGLLLAADQEGGNVQQLRGAGFTRIPSALDQGTLSPRDLTAAATSWGRELKRAGINVNLAPVADTVPSSIGTANQPIGRWGREYAHDAARVATMSVAFLKGMHAAGVATSVKHFPGLGRITGNTDLTARGITDSVTTTHDPYLEPFAAGIGAGTDLVMVGSAIYSRIDPGVNAVFSQRIVSGLLRDQLGYRGVVITDDVGAAKAVAAVPAGQRAVRFVAAGGDIVLTARPGTVPAMHDALTARMRTDPAFADLVEAAVTRVVTLKVARGLASCR</sequence>
<dbReference type="PANTHER" id="PTHR30480:SF13">
    <property type="entry name" value="BETA-HEXOSAMINIDASE"/>
    <property type="match status" value="1"/>
</dbReference>
<dbReference type="GO" id="GO:0004563">
    <property type="term" value="F:beta-N-acetylhexosaminidase activity"/>
    <property type="evidence" value="ECO:0007669"/>
    <property type="project" value="UniProtKB-EC"/>
</dbReference>
<feature type="domain" description="Glycoside hydrolase family 3 N-terminal" evidence="6">
    <location>
        <begin position="12"/>
        <end position="338"/>
    </location>
</feature>
<dbReference type="AlphaFoldDB" id="W9GFC6"/>
<evidence type="ECO:0000313" key="8">
    <source>
        <dbReference type="Proteomes" id="UP000019494"/>
    </source>
</evidence>
<keyword evidence="5" id="KW-0326">Glycosidase</keyword>
<keyword evidence="4" id="KW-0378">Hydrolase</keyword>
<dbReference type="Pfam" id="PF00933">
    <property type="entry name" value="Glyco_hydro_3"/>
    <property type="match status" value="1"/>
</dbReference>
<dbReference type="InterPro" id="IPR017853">
    <property type="entry name" value="GH"/>
</dbReference>
<proteinExistence type="inferred from homology"/>
<comment type="catalytic activity">
    <reaction evidence="1">
        <text>Hydrolysis of terminal non-reducing N-acetyl-D-hexosamine residues in N-acetyl-beta-D-hexosaminides.</text>
        <dbReference type="EC" id="3.2.1.52"/>
    </reaction>
</comment>
<dbReference type="SUPFAM" id="SSF51445">
    <property type="entry name" value="(Trans)glycosidases"/>
    <property type="match status" value="1"/>
</dbReference>
<dbReference type="EMBL" id="AWQS01000188">
    <property type="protein sequence ID" value="EWT04775.1"/>
    <property type="molecule type" value="Genomic_DNA"/>
</dbReference>
<protein>
    <recommendedName>
        <fullName evidence="3">beta-N-acetylhexosaminidase</fullName>
        <ecNumber evidence="3">3.2.1.52</ecNumber>
    </recommendedName>
</protein>
<keyword evidence="8" id="KW-1185">Reference proteome</keyword>
<accession>W9GFC6</accession>
<dbReference type="Gene3D" id="3.20.20.300">
    <property type="entry name" value="Glycoside hydrolase, family 3, N-terminal domain"/>
    <property type="match status" value="1"/>
</dbReference>
<evidence type="ECO:0000256" key="1">
    <source>
        <dbReference type="ARBA" id="ARBA00001231"/>
    </source>
</evidence>
<evidence type="ECO:0000313" key="7">
    <source>
        <dbReference type="EMBL" id="EWT04775.1"/>
    </source>
</evidence>
<gene>
    <name evidence="7" type="ORF">N864_10130</name>
</gene>
<dbReference type="InterPro" id="IPR036962">
    <property type="entry name" value="Glyco_hydro_3_N_sf"/>
</dbReference>
<dbReference type="PROSITE" id="PS00775">
    <property type="entry name" value="GLYCOSYL_HYDROL_F3"/>
    <property type="match status" value="1"/>
</dbReference>